<keyword evidence="2 6" id="KW-0378">Hydrolase</keyword>
<keyword evidence="1" id="KW-0547">Nucleotide-binding</keyword>
<dbReference type="SUPFAM" id="SSF52540">
    <property type="entry name" value="P-loop containing nucleoside triphosphate hydrolases"/>
    <property type="match status" value="1"/>
</dbReference>
<dbReference type="EC" id="3.6.4.12" evidence="6"/>
<dbReference type="Proteomes" id="UP001596527">
    <property type="component" value="Unassembled WGS sequence"/>
</dbReference>
<evidence type="ECO:0000259" key="5">
    <source>
        <dbReference type="PROSITE" id="PS51193"/>
    </source>
</evidence>
<proteinExistence type="inferred from homology"/>
<feature type="domain" description="Helicase ATP-binding" evidence="5">
    <location>
        <begin position="1"/>
        <end position="292"/>
    </location>
</feature>
<dbReference type="PROSITE" id="PS51193">
    <property type="entry name" value="HELICASE_ATP_BIND_2"/>
    <property type="match status" value="1"/>
</dbReference>
<evidence type="ECO:0000256" key="1">
    <source>
        <dbReference type="ARBA" id="ARBA00022741"/>
    </source>
</evidence>
<name>A0ABW2SLS5_9ACTO</name>
<evidence type="ECO:0000313" key="6">
    <source>
        <dbReference type="EMBL" id="MFC7580850.1"/>
    </source>
</evidence>
<dbReference type="InterPro" id="IPR027417">
    <property type="entry name" value="P-loop_NTPase"/>
</dbReference>
<dbReference type="InterPro" id="IPR011545">
    <property type="entry name" value="DEAD/DEAH_box_helicase_dom"/>
</dbReference>
<gene>
    <name evidence="6" type="ORF">ACFQWG_06515</name>
</gene>
<dbReference type="PANTHER" id="PTHR11472:SF34">
    <property type="entry name" value="REGULATOR OF TELOMERE ELONGATION HELICASE 1"/>
    <property type="match status" value="1"/>
</dbReference>
<dbReference type="InterPro" id="IPR014013">
    <property type="entry name" value="Helic_SF1/SF2_ATP-bd_DinG/Rad3"/>
</dbReference>
<dbReference type="Pfam" id="PF13307">
    <property type="entry name" value="Helicase_C_2"/>
    <property type="match status" value="1"/>
</dbReference>
<dbReference type="RefSeq" id="WP_380976265.1">
    <property type="nucleotide sequence ID" value="NZ_JBHTEF010000001.1"/>
</dbReference>
<dbReference type="GO" id="GO:0003678">
    <property type="term" value="F:DNA helicase activity"/>
    <property type="evidence" value="ECO:0007669"/>
    <property type="project" value="UniProtKB-EC"/>
</dbReference>
<dbReference type="GO" id="GO:0016787">
    <property type="term" value="F:hydrolase activity"/>
    <property type="evidence" value="ECO:0007669"/>
    <property type="project" value="UniProtKB-KW"/>
</dbReference>
<dbReference type="Gene3D" id="3.40.50.300">
    <property type="entry name" value="P-loop containing nucleotide triphosphate hydrolases"/>
    <property type="match status" value="2"/>
</dbReference>
<organism evidence="6 7">
    <name type="scientific">Schaalia naturae</name>
    <dbReference type="NCBI Taxonomy" id="635203"/>
    <lineage>
        <taxon>Bacteria</taxon>
        <taxon>Bacillati</taxon>
        <taxon>Actinomycetota</taxon>
        <taxon>Actinomycetes</taxon>
        <taxon>Actinomycetales</taxon>
        <taxon>Actinomycetaceae</taxon>
        <taxon>Schaalia</taxon>
    </lineage>
</organism>
<dbReference type="InterPro" id="IPR045028">
    <property type="entry name" value="DinG/Rad3-like"/>
</dbReference>
<evidence type="ECO:0000256" key="2">
    <source>
        <dbReference type="ARBA" id="ARBA00022801"/>
    </source>
</evidence>
<protein>
    <submittedName>
        <fullName evidence="6">ATP-dependent DNA helicase</fullName>
        <ecNumber evidence="6">3.6.4.12</ecNumber>
    </submittedName>
</protein>
<keyword evidence="6" id="KW-0347">Helicase</keyword>
<sequence>MGGGDREGQQRMVDEAAAALGSGAHVMVQAGTGTGKSIGYLVPVLTACATQGRRALVTTATLALQRQILVKDAPAVVDAVEAECGVRPEVALLKGWNNYVCLHRVSGGYPETGTLFDAAEAPGGGSGAEAPATDLGREVMRVREWAASTDTGDRDDLVPGVSDRAWRQVSVTKRECLGRACPVADECFAQRARDRASEADLVVSNHSMLGIQSMGALDLFPDIDAVVVDEAHELASRVRDQASCEVSQPLVQRVARSARAHAKVDTAALDTAGAALGAAIAGLDDGLLLDRPHRLGAAMAALDAAVRDALTQVEGSSADQASKLLAKGALDELSGAMDAWSRPPEQSITWASRPAPSARDATERLIIAPLDVAAGIGTVALGARPAVLTSATLALGGSFDALARETGLMVSGVPWHGVDVGSPFDAASQGILYTAAHLPVPGRNGPEPQALEELVALAEASRGGVLALFSSWRGAQAGAEALRGETDLEVLLQGEETTSALVARFRDRRDSCLVGTLSLWQGVDVQGPSCRLVAIDRIPFPRPDDPVARARAIDAERHGLSGFRAVSLSHAALLMAQGAGRLLRSREDRGMVAVLDPRLVTKGYGSFIRHSMPAMWPTTDPAVARASLERLADALDG</sequence>
<keyword evidence="7" id="KW-1185">Reference proteome</keyword>
<evidence type="ECO:0000313" key="7">
    <source>
        <dbReference type="Proteomes" id="UP001596527"/>
    </source>
</evidence>
<accession>A0ABW2SLS5</accession>
<evidence type="ECO:0000256" key="4">
    <source>
        <dbReference type="ARBA" id="ARBA00038058"/>
    </source>
</evidence>
<evidence type="ECO:0000256" key="3">
    <source>
        <dbReference type="ARBA" id="ARBA00022840"/>
    </source>
</evidence>
<dbReference type="EMBL" id="JBHTEF010000001">
    <property type="protein sequence ID" value="MFC7580850.1"/>
    <property type="molecule type" value="Genomic_DNA"/>
</dbReference>
<comment type="caution">
    <text evidence="6">The sequence shown here is derived from an EMBL/GenBank/DDBJ whole genome shotgun (WGS) entry which is preliminary data.</text>
</comment>
<keyword evidence="3" id="KW-0067">ATP-binding</keyword>
<dbReference type="Pfam" id="PF00270">
    <property type="entry name" value="DEAD"/>
    <property type="match status" value="1"/>
</dbReference>
<dbReference type="SMART" id="SM00491">
    <property type="entry name" value="HELICc2"/>
    <property type="match status" value="1"/>
</dbReference>
<dbReference type="InterPro" id="IPR006555">
    <property type="entry name" value="ATP-dep_Helicase_C"/>
</dbReference>
<dbReference type="PANTHER" id="PTHR11472">
    <property type="entry name" value="DNA REPAIR DEAD HELICASE RAD3/XP-D SUBFAMILY MEMBER"/>
    <property type="match status" value="1"/>
</dbReference>
<comment type="similarity">
    <text evidence="4">Belongs to the helicase family. DinG subfamily.</text>
</comment>
<reference evidence="7" key="1">
    <citation type="journal article" date="2019" name="Int. J. Syst. Evol. Microbiol.">
        <title>The Global Catalogue of Microorganisms (GCM) 10K type strain sequencing project: providing services to taxonomists for standard genome sequencing and annotation.</title>
        <authorList>
            <consortium name="The Broad Institute Genomics Platform"/>
            <consortium name="The Broad Institute Genome Sequencing Center for Infectious Disease"/>
            <person name="Wu L."/>
            <person name="Ma J."/>
        </authorList>
    </citation>
    <scope>NUCLEOTIDE SEQUENCE [LARGE SCALE GENOMIC DNA]</scope>
    <source>
        <strain evidence="7">CCUG 56698</strain>
    </source>
</reference>